<reference evidence="1" key="1">
    <citation type="submission" date="2017-11" db="EMBL/GenBank/DDBJ databases">
        <authorList>
            <person name="Kajale S.C."/>
            <person name="Sharma A."/>
        </authorList>
    </citation>
    <scope>NUCLEOTIDE SEQUENCE</scope>
    <source>
        <strain evidence="1">LS1_42</strain>
    </source>
</reference>
<comment type="caution">
    <text evidence="1">The sequence shown here is derived from an EMBL/GenBank/DDBJ whole genome shotgun (WGS) entry which is preliminary data.</text>
</comment>
<dbReference type="EMBL" id="PHNJ01000016">
    <property type="protein sequence ID" value="TYL36596.1"/>
    <property type="molecule type" value="Genomic_DNA"/>
</dbReference>
<protein>
    <submittedName>
        <fullName evidence="1">Uncharacterized protein</fullName>
    </submittedName>
</protein>
<accession>A0A8J8PXC4</accession>
<dbReference type="Proteomes" id="UP000766904">
    <property type="component" value="Unassembled WGS sequence"/>
</dbReference>
<dbReference type="AlphaFoldDB" id="A0A8J8PXC4"/>
<organism evidence="1 2">
    <name type="scientific">Natronococcus pandeyae</name>
    <dbReference type="NCBI Taxonomy" id="2055836"/>
    <lineage>
        <taxon>Archaea</taxon>
        <taxon>Methanobacteriati</taxon>
        <taxon>Methanobacteriota</taxon>
        <taxon>Stenosarchaea group</taxon>
        <taxon>Halobacteria</taxon>
        <taxon>Halobacteriales</taxon>
        <taxon>Natrialbaceae</taxon>
        <taxon>Natronococcus</taxon>
    </lineage>
</organism>
<name>A0A8J8PXC4_9EURY</name>
<gene>
    <name evidence="1" type="ORF">CV102_21320</name>
</gene>
<evidence type="ECO:0000313" key="1">
    <source>
        <dbReference type="EMBL" id="TYL36596.1"/>
    </source>
</evidence>
<evidence type="ECO:0000313" key="2">
    <source>
        <dbReference type="Proteomes" id="UP000766904"/>
    </source>
</evidence>
<dbReference type="OrthoDB" id="257177at2157"/>
<dbReference type="RefSeq" id="WP_148860018.1">
    <property type="nucleotide sequence ID" value="NZ_PHNJ01000016.1"/>
</dbReference>
<keyword evidence="2" id="KW-1185">Reference proteome</keyword>
<sequence>MANRDDVTRELAECTECGSVYAARRWPNGDIQTIGSGSCSCGSTDFVLIDDVEDAENIDSEGSPSGVGTE</sequence>
<proteinExistence type="predicted"/>